<dbReference type="AlphaFoldDB" id="A0A5J4WUX0"/>
<evidence type="ECO:0000256" key="10">
    <source>
        <dbReference type="ARBA" id="ARBA00029886"/>
    </source>
</evidence>
<evidence type="ECO:0000313" key="14">
    <source>
        <dbReference type="Proteomes" id="UP000324800"/>
    </source>
</evidence>
<dbReference type="PANTHER" id="PTHR22594:SF16">
    <property type="entry name" value="ASPARAGINE--TRNA LIGASE, CYTOPLASMIC"/>
    <property type="match status" value="1"/>
</dbReference>
<dbReference type="EMBL" id="SNRW01000900">
    <property type="protein sequence ID" value="KAA6398711.1"/>
    <property type="molecule type" value="Genomic_DNA"/>
</dbReference>
<keyword evidence="5 13" id="KW-0436">Ligase</keyword>
<gene>
    <name evidence="13" type="ORF">EZS28_005766</name>
</gene>
<evidence type="ECO:0000256" key="9">
    <source>
        <dbReference type="ARBA" id="ARBA00023146"/>
    </source>
</evidence>
<dbReference type="GO" id="GO:0006421">
    <property type="term" value="P:asparaginyl-tRNA aminoacylation"/>
    <property type="evidence" value="ECO:0007669"/>
    <property type="project" value="TreeGrafter"/>
</dbReference>
<keyword evidence="7" id="KW-0067">ATP-binding</keyword>
<dbReference type="InterPro" id="IPR004364">
    <property type="entry name" value="Aa-tRNA-synt_II"/>
</dbReference>
<keyword evidence="6" id="KW-0547">Nucleotide-binding</keyword>
<evidence type="ECO:0000256" key="3">
    <source>
        <dbReference type="ARBA" id="ARBA00012816"/>
    </source>
</evidence>
<reference evidence="13 14" key="1">
    <citation type="submission" date="2019-03" db="EMBL/GenBank/DDBJ databases">
        <title>Single cell metagenomics reveals metabolic interactions within the superorganism composed of flagellate Streblomastix strix and complex community of Bacteroidetes bacteria on its surface.</title>
        <authorList>
            <person name="Treitli S.C."/>
            <person name="Kolisko M."/>
            <person name="Husnik F."/>
            <person name="Keeling P."/>
            <person name="Hampl V."/>
        </authorList>
    </citation>
    <scope>NUCLEOTIDE SEQUENCE [LARGE SCALE GENOMIC DNA]</scope>
    <source>
        <strain evidence="13">ST1C</strain>
    </source>
</reference>
<evidence type="ECO:0000256" key="8">
    <source>
        <dbReference type="ARBA" id="ARBA00022917"/>
    </source>
</evidence>
<dbReference type="PRINTS" id="PR01042">
    <property type="entry name" value="TRNASYNTHASP"/>
</dbReference>
<dbReference type="Pfam" id="PF00152">
    <property type="entry name" value="tRNA-synt_2"/>
    <property type="match status" value="1"/>
</dbReference>
<organism evidence="13 14">
    <name type="scientific">Streblomastix strix</name>
    <dbReference type="NCBI Taxonomy" id="222440"/>
    <lineage>
        <taxon>Eukaryota</taxon>
        <taxon>Metamonada</taxon>
        <taxon>Preaxostyla</taxon>
        <taxon>Oxymonadida</taxon>
        <taxon>Streblomastigidae</taxon>
        <taxon>Streblomastix</taxon>
    </lineage>
</organism>
<evidence type="ECO:0000256" key="1">
    <source>
        <dbReference type="ARBA" id="ARBA00004496"/>
    </source>
</evidence>
<evidence type="ECO:0000256" key="4">
    <source>
        <dbReference type="ARBA" id="ARBA00022490"/>
    </source>
</evidence>
<evidence type="ECO:0000256" key="5">
    <source>
        <dbReference type="ARBA" id="ARBA00022598"/>
    </source>
</evidence>
<accession>A0A5J4WUX0</accession>
<comment type="catalytic activity">
    <reaction evidence="11">
        <text>tRNA(Asn) + L-asparagine + ATP = L-asparaginyl-tRNA(Asn) + AMP + diphosphate + H(+)</text>
        <dbReference type="Rhea" id="RHEA:11180"/>
        <dbReference type="Rhea" id="RHEA-COMP:9659"/>
        <dbReference type="Rhea" id="RHEA-COMP:9674"/>
        <dbReference type="ChEBI" id="CHEBI:15378"/>
        <dbReference type="ChEBI" id="CHEBI:30616"/>
        <dbReference type="ChEBI" id="CHEBI:33019"/>
        <dbReference type="ChEBI" id="CHEBI:58048"/>
        <dbReference type="ChEBI" id="CHEBI:78442"/>
        <dbReference type="ChEBI" id="CHEBI:78515"/>
        <dbReference type="ChEBI" id="CHEBI:456215"/>
        <dbReference type="EC" id="6.1.1.22"/>
    </reaction>
</comment>
<comment type="similarity">
    <text evidence="2">Belongs to the class-II aminoacyl-tRNA synthetase family.</text>
</comment>
<feature type="domain" description="Aminoacyl-tRNA synthetase class II (D/K/N)" evidence="12">
    <location>
        <begin position="1"/>
        <end position="205"/>
    </location>
</feature>
<evidence type="ECO:0000259" key="12">
    <source>
        <dbReference type="Pfam" id="PF00152"/>
    </source>
</evidence>
<dbReference type="Proteomes" id="UP000324800">
    <property type="component" value="Unassembled WGS sequence"/>
</dbReference>
<dbReference type="EC" id="6.1.1.22" evidence="3"/>
<protein>
    <recommendedName>
        <fullName evidence="3">asparagine--tRNA ligase</fullName>
        <ecNumber evidence="3">6.1.1.22</ecNumber>
    </recommendedName>
    <alternativeName>
        <fullName evidence="10">Asparaginyl-tRNA synthetase</fullName>
    </alternativeName>
</protein>
<evidence type="ECO:0000256" key="7">
    <source>
        <dbReference type="ARBA" id="ARBA00022840"/>
    </source>
</evidence>
<proteinExistence type="inferred from homology"/>
<dbReference type="GO" id="GO:0004816">
    <property type="term" value="F:asparagine-tRNA ligase activity"/>
    <property type="evidence" value="ECO:0007669"/>
    <property type="project" value="UniProtKB-EC"/>
</dbReference>
<dbReference type="PANTHER" id="PTHR22594">
    <property type="entry name" value="ASPARTYL/LYSYL-TRNA SYNTHETASE"/>
    <property type="match status" value="1"/>
</dbReference>
<dbReference type="InterPro" id="IPR002312">
    <property type="entry name" value="Asp/Asn-tRNA-synth_IIb"/>
</dbReference>
<keyword evidence="8" id="KW-0648">Protein biosynthesis</keyword>
<dbReference type="SUPFAM" id="SSF55681">
    <property type="entry name" value="Class II aaRS and biotin synthetases"/>
    <property type="match status" value="1"/>
</dbReference>
<sequence>MPFYTFEKLLNFVEDLVVNVIGNVVESCKEQLTILNSAILKTGSPKKPFIRIKHSDAIKKLQGGGIINNKTGEPFKDGEDIPEKNERQFVEDIGAPVLLTHFPAQLKAFYMQEGLNKRRNAETESVDLLMPGVGEVMGGSMRIYDLGYLLQRYKDEKMDPDPMYWYNDLRKYGSCPHGGFGFGVERIVCWLCSVDHIRDACLFPRYMGVITP</sequence>
<dbReference type="Gene3D" id="3.30.930.10">
    <property type="entry name" value="Bira Bifunctional Protein, Domain 2"/>
    <property type="match status" value="1"/>
</dbReference>
<evidence type="ECO:0000256" key="6">
    <source>
        <dbReference type="ARBA" id="ARBA00022741"/>
    </source>
</evidence>
<dbReference type="GO" id="GO:0005524">
    <property type="term" value="F:ATP binding"/>
    <property type="evidence" value="ECO:0007669"/>
    <property type="project" value="UniProtKB-KW"/>
</dbReference>
<comment type="caution">
    <text evidence="13">The sequence shown here is derived from an EMBL/GenBank/DDBJ whole genome shotgun (WGS) entry which is preliminary data.</text>
</comment>
<evidence type="ECO:0000256" key="11">
    <source>
        <dbReference type="ARBA" id="ARBA00047844"/>
    </source>
</evidence>
<evidence type="ECO:0000313" key="13">
    <source>
        <dbReference type="EMBL" id="KAA6398711.1"/>
    </source>
</evidence>
<name>A0A5J4WUX0_9EUKA</name>
<keyword evidence="9" id="KW-0030">Aminoacyl-tRNA synthetase</keyword>
<keyword evidence="4" id="KW-0963">Cytoplasm</keyword>
<evidence type="ECO:0000256" key="2">
    <source>
        <dbReference type="ARBA" id="ARBA00008226"/>
    </source>
</evidence>
<comment type="subcellular location">
    <subcellularLocation>
        <location evidence="1">Cytoplasm</location>
    </subcellularLocation>
</comment>
<dbReference type="GO" id="GO:0005737">
    <property type="term" value="C:cytoplasm"/>
    <property type="evidence" value="ECO:0007669"/>
    <property type="project" value="UniProtKB-SubCell"/>
</dbReference>
<dbReference type="InterPro" id="IPR045864">
    <property type="entry name" value="aa-tRNA-synth_II/BPL/LPL"/>
</dbReference>
<dbReference type="OrthoDB" id="1931232at2759"/>